<accession>A0A1H2JBR7</accession>
<organism evidence="1 2">
    <name type="scientific">Desulfobacula phenolica</name>
    <dbReference type="NCBI Taxonomy" id="90732"/>
    <lineage>
        <taxon>Bacteria</taxon>
        <taxon>Pseudomonadati</taxon>
        <taxon>Thermodesulfobacteriota</taxon>
        <taxon>Desulfobacteria</taxon>
        <taxon>Desulfobacterales</taxon>
        <taxon>Desulfobacteraceae</taxon>
        <taxon>Desulfobacula</taxon>
    </lineage>
</organism>
<proteinExistence type="predicted"/>
<gene>
    <name evidence="1" type="ORF">SAMN04487931_111122</name>
</gene>
<evidence type="ECO:0000313" key="1">
    <source>
        <dbReference type="EMBL" id="SDU53605.1"/>
    </source>
</evidence>
<dbReference type="RefSeq" id="WP_014955781.1">
    <property type="nucleotide sequence ID" value="NZ_FNLL01000011.1"/>
</dbReference>
<protein>
    <submittedName>
        <fullName evidence="1">Uncharacterized protein</fullName>
    </submittedName>
</protein>
<dbReference type="AlphaFoldDB" id="A0A1H2JBR7"/>
<name>A0A1H2JBR7_9BACT</name>
<reference evidence="2" key="1">
    <citation type="submission" date="2016-10" db="EMBL/GenBank/DDBJ databases">
        <authorList>
            <person name="Varghese N."/>
            <person name="Submissions S."/>
        </authorList>
    </citation>
    <scope>NUCLEOTIDE SEQUENCE [LARGE SCALE GENOMIC DNA]</scope>
    <source>
        <strain evidence="2">DSM 3384</strain>
    </source>
</reference>
<sequence>MSLNDIKKNYDLINSVDWDMTPEEAIALHLEWGPLRSQAYYNSRDNSNETVYFVINTWKKIPILTLVRRRGFDSEELGTFKLPQNLEKEFMNGIGKYKGVYAVDGNVRDWLKKELDV</sequence>
<dbReference type="InterPro" id="IPR059223">
    <property type="entry name" value="DVU0772-like"/>
</dbReference>
<dbReference type="EMBL" id="FNLL01000011">
    <property type="protein sequence ID" value="SDU53605.1"/>
    <property type="molecule type" value="Genomic_DNA"/>
</dbReference>
<keyword evidence="2" id="KW-1185">Reference proteome</keyword>
<dbReference type="Proteomes" id="UP000199608">
    <property type="component" value="Unassembled WGS sequence"/>
</dbReference>
<evidence type="ECO:0000313" key="2">
    <source>
        <dbReference type="Proteomes" id="UP000199608"/>
    </source>
</evidence>
<dbReference type="NCBIfam" id="NF045682">
    <property type="entry name" value="DVU0772_fam"/>
    <property type="match status" value="1"/>
</dbReference>